<comment type="caution">
    <text evidence="12">The sequence shown here is derived from an EMBL/GenBank/DDBJ whole genome shotgun (WGS) entry which is preliminary data.</text>
</comment>
<dbReference type="Proteomes" id="UP001187415">
    <property type="component" value="Unassembled WGS sequence"/>
</dbReference>
<dbReference type="GO" id="GO:0016020">
    <property type="term" value="C:membrane"/>
    <property type="evidence" value="ECO:0007669"/>
    <property type="project" value="UniProtKB-SubCell"/>
</dbReference>
<evidence type="ECO:0000256" key="5">
    <source>
        <dbReference type="ARBA" id="ARBA00022989"/>
    </source>
</evidence>
<evidence type="ECO:0000256" key="1">
    <source>
        <dbReference type="ARBA" id="ARBA00004167"/>
    </source>
</evidence>
<sequence length="211" mass="23204">MKAIRLTGGLDRCAGILEVHRNGSWATVCDNCWNKQLASMVCSMLQCGAEPLKYTQFDPPLKHNNGTLYYYHCDAKAQSLWQCGEYTTPHLCKDSKASGVICNVSTPAPPPPAAAAVISPSPELLSTIALALLLFVFVITSIVLCCLYRRCHGNCGFLQTLRTRLQVLLWTLAVRWRCSLIASDVLQEGLQPVRCSEVIGLRRAPDGRRPG</sequence>
<evidence type="ECO:0000256" key="2">
    <source>
        <dbReference type="ARBA" id="ARBA00022692"/>
    </source>
</evidence>
<name>A0AA88M5K7_CHASR</name>
<evidence type="ECO:0000259" key="11">
    <source>
        <dbReference type="PROSITE" id="PS50287"/>
    </source>
</evidence>
<proteinExistence type="predicted"/>
<dbReference type="AlphaFoldDB" id="A0AA88M5K7"/>
<dbReference type="PANTHER" id="PTHR19331">
    <property type="entry name" value="SCAVENGER RECEPTOR DOMAIN-CONTAINING"/>
    <property type="match status" value="1"/>
</dbReference>
<evidence type="ECO:0000256" key="8">
    <source>
        <dbReference type="ARBA" id="ARBA00023180"/>
    </source>
</evidence>
<feature type="domain" description="SRCR" evidence="11">
    <location>
        <begin position="4"/>
        <end position="103"/>
    </location>
</feature>
<evidence type="ECO:0000256" key="9">
    <source>
        <dbReference type="PROSITE-ProRule" id="PRU00196"/>
    </source>
</evidence>
<keyword evidence="7 9" id="KW-1015">Disulfide bond</keyword>
<keyword evidence="5 10" id="KW-1133">Transmembrane helix</keyword>
<accession>A0AA88M5K7</accession>
<keyword evidence="6 10" id="KW-0472">Membrane</keyword>
<gene>
    <name evidence="12" type="ORF">Q5P01_018627</name>
</gene>
<comment type="caution">
    <text evidence="9">Lacks conserved residue(s) required for the propagation of feature annotation.</text>
</comment>
<feature type="disulfide bond" evidence="9">
    <location>
        <begin position="73"/>
        <end position="83"/>
    </location>
</feature>
<evidence type="ECO:0000256" key="3">
    <source>
        <dbReference type="ARBA" id="ARBA00022729"/>
    </source>
</evidence>
<dbReference type="PANTHER" id="PTHR19331:SF468">
    <property type="entry name" value="SCAVENGER RECEPTOR CYSTEINE-RICH TYPE 1 PROTEIN M160"/>
    <property type="match status" value="1"/>
</dbReference>
<protein>
    <recommendedName>
        <fullName evidence="11">SRCR domain-containing protein</fullName>
    </recommendedName>
</protein>
<feature type="transmembrane region" description="Helical" evidence="10">
    <location>
        <begin position="124"/>
        <end position="148"/>
    </location>
</feature>
<comment type="subcellular location">
    <subcellularLocation>
        <location evidence="1">Membrane</location>
        <topology evidence="1">Single-pass membrane protein</topology>
    </subcellularLocation>
</comment>
<dbReference type="Gene3D" id="3.10.250.10">
    <property type="entry name" value="SRCR-like domain"/>
    <property type="match status" value="1"/>
</dbReference>
<evidence type="ECO:0000256" key="6">
    <source>
        <dbReference type="ARBA" id="ARBA00023136"/>
    </source>
</evidence>
<dbReference type="EMBL" id="JAUPFM010000014">
    <property type="protein sequence ID" value="KAK2830696.1"/>
    <property type="molecule type" value="Genomic_DNA"/>
</dbReference>
<dbReference type="PRINTS" id="PR00258">
    <property type="entry name" value="SPERACTRCPTR"/>
</dbReference>
<organism evidence="12 13">
    <name type="scientific">Channa striata</name>
    <name type="common">Snakehead murrel</name>
    <name type="synonym">Ophicephalus striatus</name>
    <dbReference type="NCBI Taxonomy" id="64152"/>
    <lineage>
        <taxon>Eukaryota</taxon>
        <taxon>Metazoa</taxon>
        <taxon>Chordata</taxon>
        <taxon>Craniata</taxon>
        <taxon>Vertebrata</taxon>
        <taxon>Euteleostomi</taxon>
        <taxon>Actinopterygii</taxon>
        <taxon>Neopterygii</taxon>
        <taxon>Teleostei</taxon>
        <taxon>Neoteleostei</taxon>
        <taxon>Acanthomorphata</taxon>
        <taxon>Anabantaria</taxon>
        <taxon>Anabantiformes</taxon>
        <taxon>Channoidei</taxon>
        <taxon>Channidae</taxon>
        <taxon>Channa</taxon>
    </lineage>
</organism>
<evidence type="ECO:0000256" key="10">
    <source>
        <dbReference type="SAM" id="Phobius"/>
    </source>
</evidence>
<reference evidence="12" key="1">
    <citation type="submission" date="2023-07" db="EMBL/GenBank/DDBJ databases">
        <title>Chromosome-level Genome Assembly of Striped Snakehead (Channa striata).</title>
        <authorList>
            <person name="Liu H."/>
        </authorList>
    </citation>
    <scope>NUCLEOTIDE SEQUENCE</scope>
    <source>
        <strain evidence="12">Gz</strain>
        <tissue evidence="12">Muscle</tissue>
    </source>
</reference>
<evidence type="ECO:0000313" key="13">
    <source>
        <dbReference type="Proteomes" id="UP001187415"/>
    </source>
</evidence>
<dbReference type="Pfam" id="PF00530">
    <property type="entry name" value="SRCR"/>
    <property type="match status" value="1"/>
</dbReference>
<evidence type="ECO:0000313" key="12">
    <source>
        <dbReference type="EMBL" id="KAK2830696.1"/>
    </source>
</evidence>
<keyword evidence="2 10" id="KW-0812">Transmembrane</keyword>
<keyword evidence="8" id="KW-0325">Glycoprotein</keyword>
<dbReference type="PROSITE" id="PS50287">
    <property type="entry name" value="SRCR_2"/>
    <property type="match status" value="1"/>
</dbReference>
<dbReference type="InterPro" id="IPR001190">
    <property type="entry name" value="SRCR"/>
</dbReference>
<evidence type="ECO:0000256" key="4">
    <source>
        <dbReference type="ARBA" id="ARBA00022737"/>
    </source>
</evidence>
<keyword evidence="4" id="KW-0677">Repeat</keyword>
<keyword evidence="13" id="KW-1185">Reference proteome</keyword>
<dbReference type="SMART" id="SM00202">
    <property type="entry name" value="SR"/>
    <property type="match status" value="1"/>
</dbReference>
<dbReference type="InterPro" id="IPR036772">
    <property type="entry name" value="SRCR-like_dom_sf"/>
</dbReference>
<dbReference type="SUPFAM" id="SSF56487">
    <property type="entry name" value="SRCR-like"/>
    <property type="match status" value="1"/>
</dbReference>
<keyword evidence="3" id="KW-0732">Signal</keyword>
<dbReference type="FunFam" id="3.10.250.10:FF:000016">
    <property type="entry name" value="Scavenger receptor cysteine-rich protein type 12"/>
    <property type="match status" value="1"/>
</dbReference>
<evidence type="ECO:0000256" key="7">
    <source>
        <dbReference type="ARBA" id="ARBA00023157"/>
    </source>
</evidence>